<dbReference type="GO" id="GO:0005737">
    <property type="term" value="C:cytoplasm"/>
    <property type="evidence" value="ECO:0007669"/>
    <property type="project" value="TreeGrafter"/>
</dbReference>
<comment type="similarity">
    <text evidence="1 2">Belongs to the glycogen phosphorylase family.</text>
</comment>
<dbReference type="GO" id="GO:0005980">
    <property type="term" value="P:glycogen catabolic process"/>
    <property type="evidence" value="ECO:0007669"/>
    <property type="project" value="TreeGrafter"/>
</dbReference>
<evidence type="ECO:0000256" key="1">
    <source>
        <dbReference type="ARBA" id="ARBA00006047"/>
    </source>
</evidence>
<dbReference type="AlphaFoldDB" id="A0A2X3LPZ9"/>
<evidence type="ECO:0000313" key="4">
    <source>
        <dbReference type="Proteomes" id="UP000250991"/>
    </source>
</evidence>
<evidence type="ECO:0000256" key="2">
    <source>
        <dbReference type="RuleBase" id="RU000587"/>
    </source>
</evidence>
<keyword evidence="2 3" id="KW-0808">Transferase</keyword>
<dbReference type="SUPFAM" id="SSF53756">
    <property type="entry name" value="UDP-Glycosyltransferase/glycogen phosphorylase"/>
    <property type="match status" value="1"/>
</dbReference>
<dbReference type="GO" id="GO:0030170">
    <property type="term" value="F:pyridoxal phosphate binding"/>
    <property type="evidence" value="ECO:0007669"/>
    <property type="project" value="TreeGrafter"/>
</dbReference>
<comment type="cofactor">
    <cofactor evidence="2">
        <name>pyridoxal 5'-phosphate</name>
        <dbReference type="ChEBI" id="CHEBI:597326"/>
    </cofactor>
</comment>
<dbReference type="GO" id="GO:0008184">
    <property type="term" value="F:glycogen phosphorylase activity"/>
    <property type="evidence" value="ECO:0007669"/>
    <property type="project" value="InterPro"/>
</dbReference>
<organism evidence="3 4">
    <name type="scientific">Escherichia coli</name>
    <dbReference type="NCBI Taxonomy" id="562"/>
    <lineage>
        <taxon>Bacteria</taxon>
        <taxon>Pseudomonadati</taxon>
        <taxon>Pseudomonadota</taxon>
        <taxon>Gammaproteobacteria</taxon>
        <taxon>Enterobacterales</taxon>
        <taxon>Enterobacteriaceae</taxon>
        <taxon>Escherichia</taxon>
    </lineage>
</organism>
<dbReference type="Proteomes" id="UP000250991">
    <property type="component" value="Unassembled WGS sequence"/>
</dbReference>
<dbReference type="EMBL" id="UARW01000010">
    <property type="protein sequence ID" value="SQD00929.1"/>
    <property type="molecule type" value="Genomic_DNA"/>
</dbReference>
<sequence length="89" mass="10752">MTTVCSSRTSLTVARKSRPDYWLEYGNPWEFKRHNTRYKVRFGGRIQQEGKKTRWIETEEILGVAYDQIIPWLRYRRDQHVAFVECPSQ</sequence>
<reference evidence="3 4" key="1">
    <citation type="submission" date="2018-06" db="EMBL/GenBank/DDBJ databases">
        <authorList>
            <consortium name="Pathogen Informatics"/>
            <person name="Doyle S."/>
        </authorList>
    </citation>
    <scope>NUCLEOTIDE SEQUENCE [LARGE SCALE GENOMIC DNA]</scope>
    <source>
        <strain evidence="3 4">NCTC8009</strain>
    </source>
</reference>
<name>A0A2X3LPZ9_ECOLX</name>
<keyword evidence="2" id="KW-0119">Carbohydrate metabolism</keyword>
<dbReference type="PANTHER" id="PTHR11468:SF3">
    <property type="entry name" value="GLYCOGEN PHOSPHORYLASE, LIVER FORM"/>
    <property type="match status" value="1"/>
</dbReference>
<evidence type="ECO:0000313" key="3">
    <source>
        <dbReference type="EMBL" id="SQD00929.1"/>
    </source>
</evidence>
<dbReference type="InterPro" id="IPR000811">
    <property type="entry name" value="Glyco_trans_35"/>
</dbReference>
<proteinExistence type="inferred from homology"/>
<comment type="catalytic activity">
    <reaction evidence="2">
        <text>[(1-&gt;4)-alpha-D-glucosyl](n) + phosphate = [(1-&gt;4)-alpha-D-glucosyl](n-1) + alpha-D-glucose 1-phosphate</text>
        <dbReference type="Rhea" id="RHEA:41732"/>
        <dbReference type="Rhea" id="RHEA-COMP:9584"/>
        <dbReference type="Rhea" id="RHEA-COMP:9586"/>
        <dbReference type="ChEBI" id="CHEBI:15444"/>
        <dbReference type="ChEBI" id="CHEBI:43474"/>
        <dbReference type="ChEBI" id="CHEBI:58601"/>
        <dbReference type="EC" id="2.4.1.1"/>
    </reaction>
</comment>
<protein>
    <recommendedName>
        <fullName evidence="2">Alpha-1,4 glucan phosphorylase</fullName>
        <ecNumber evidence="2">2.4.1.1</ecNumber>
    </recommendedName>
</protein>
<keyword evidence="2" id="KW-0663">Pyridoxal phosphate</keyword>
<dbReference type="EC" id="2.4.1.1" evidence="2"/>
<gene>
    <name evidence="3" type="primary">glgP_2</name>
    <name evidence="3" type="ORF">NCTC8009_01339</name>
</gene>
<accession>A0A2X3LPZ9</accession>
<dbReference type="Gene3D" id="3.40.50.2000">
    <property type="entry name" value="Glycogen Phosphorylase B"/>
    <property type="match status" value="1"/>
</dbReference>
<dbReference type="Pfam" id="PF00343">
    <property type="entry name" value="Phosphorylase"/>
    <property type="match status" value="1"/>
</dbReference>
<comment type="function">
    <text evidence="2">Allosteric enzyme that catalyzes the rate-limiting step in glycogen catabolism, the phosphorolytic cleavage of glycogen to produce glucose-1-phosphate, and plays a central role in maintaining cellular and organismal glucose homeostasis.</text>
</comment>
<dbReference type="PANTHER" id="PTHR11468">
    <property type="entry name" value="GLYCOGEN PHOSPHORYLASE"/>
    <property type="match status" value="1"/>
</dbReference>
<keyword evidence="2 3" id="KW-0328">Glycosyltransferase</keyword>